<evidence type="ECO:0000256" key="2">
    <source>
        <dbReference type="ARBA" id="ARBA00006906"/>
    </source>
</evidence>
<evidence type="ECO:0000256" key="3">
    <source>
        <dbReference type="ARBA" id="ARBA00011233"/>
    </source>
</evidence>
<comment type="similarity">
    <text evidence="2">Belongs to the KHG/KDPG aldolase family.</text>
</comment>
<dbReference type="Pfam" id="PF01081">
    <property type="entry name" value="Aldolase"/>
    <property type="match status" value="1"/>
</dbReference>
<evidence type="ECO:0000313" key="6">
    <source>
        <dbReference type="EMBL" id="VYU20758.1"/>
    </source>
</evidence>
<dbReference type="NCBIfam" id="NF005119">
    <property type="entry name" value="PRK06552.1"/>
    <property type="match status" value="1"/>
</dbReference>
<organism evidence="6">
    <name type="scientific">Intestinibacter bartlettii</name>
    <dbReference type="NCBI Taxonomy" id="261299"/>
    <lineage>
        <taxon>Bacteria</taxon>
        <taxon>Bacillati</taxon>
        <taxon>Bacillota</taxon>
        <taxon>Clostridia</taxon>
        <taxon>Peptostreptococcales</taxon>
        <taxon>Peptostreptococcaceae</taxon>
        <taxon>Intestinibacter</taxon>
    </lineage>
</organism>
<evidence type="ECO:0000256" key="1">
    <source>
        <dbReference type="ARBA" id="ARBA00004761"/>
    </source>
</evidence>
<dbReference type="SUPFAM" id="SSF51569">
    <property type="entry name" value="Aldolase"/>
    <property type="match status" value="1"/>
</dbReference>
<evidence type="ECO:0000256" key="5">
    <source>
        <dbReference type="ARBA" id="ARBA00023277"/>
    </source>
</evidence>
<dbReference type="RefSeq" id="WP_156530944.1">
    <property type="nucleotide sequence ID" value="NZ_CACRUE010000031.1"/>
</dbReference>
<sequence>MIKINTLRALKECGVVAVVRGNSKEVGVEISKACVKGGVKALEVTYTNKFANDIIKELCEIYEGQDDVVIGAGTVLDAETARAAMLAGAKYIVSPAFDLETAKICNRYKVPYLPGIMTINEIITAHEAGVDFVKLFPGSAFGQGYVKAIKGPLPYANIMVTGGVNIDNIDSWIKAGVDAVGIGGELNKLGEEGKFEEITAVCEQYIAKLNEARGY</sequence>
<keyword evidence="5" id="KW-0119">Carbohydrate metabolism</keyword>
<gene>
    <name evidence="6" type="primary">kdgA</name>
    <name evidence="6" type="ORF">IBLFYP30_02015</name>
</gene>
<dbReference type="InterPro" id="IPR013785">
    <property type="entry name" value="Aldolase_TIM"/>
</dbReference>
<dbReference type="AlphaFoldDB" id="A0A6N3D099"/>
<comment type="subunit">
    <text evidence="3">Homotrimer.</text>
</comment>
<keyword evidence="4" id="KW-0456">Lyase</keyword>
<accession>A0A6N3D099</accession>
<dbReference type="GO" id="GO:0016829">
    <property type="term" value="F:lyase activity"/>
    <property type="evidence" value="ECO:0007669"/>
    <property type="project" value="UniProtKB-KW"/>
</dbReference>
<dbReference type="Gene3D" id="3.20.20.70">
    <property type="entry name" value="Aldolase class I"/>
    <property type="match status" value="1"/>
</dbReference>
<dbReference type="InterPro" id="IPR000887">
    <property type="entry name" value="Aldlse_KDPG_KHG"/>
</dbReference>
<dbReference type="PANTHER" id="PTHR30246:SF1">
    <property type="entry name" value="2-DEHYDRO-3-DEOXY-6-PHOSPHOGALACTONATE ALDOLASE-RELATED"/>
    <property type="match status" value="1"/>
</dbReference>
<dbReference type="CDD" id="cd00452">
    <property type="entry name" value="KDPG_aldolase"/>
    <property type="match status" value="1"/>
</dbReference>
<evidence type="ECO:0000256" key="4">
    <source>
        <dbReference type="ARBA" id="ARBA00023239"/>
    </source>
</evidence>
<reference evidence="6" key="1">
    <citation type="submission" date="2019-11" db="EMBL/GenBank/DDBJ databases">
        <authorList>
            <person name="Feng L."/>
        </authorList>
    </citation>
    <scope>NUCLEOTIDE SEQUENCE</scope>
    <source>
        <strain evidence="6">IbartlettiiLFYP30</strain>
    </source>
</reference>
<name>A0A6N3D099_9FIRM</name>
<dbReference type="PANTHER" id="PTHR30246">
    <property type="entry name" value="2-KETO-3-DEOXY-6-PHOSPHOGLUCONATE ALDOLASE"/>
    <property type="match status" value="1"/>
</dbReference>
<dbReference type="NCBIfam" id="TIGR01182">
    <property type="entry name" value="eda"/>
    <property type="match status" value="1"/>
</dbReference>
<proteinExistence type="inferred from homology"/>
<dbReference type="EMBL" id="CACRUE010000031">
    <property type="protein sequence ID" value="VYU20758.1"/>
    <property type="molecule type" value="Genomic_DNA"/>
</dbReference>
<comment type="pathway">
    <text evidence="1">Carbohydrate acid metabolism.</text>
</comment>
<protein>
    <submittedName>
        <fullName evidence="6">KHG/KDPG aldolase</fullName>
    </submittedName>
</protein>